<evidence type="ECO:0000256" key="1">
    <source>
        <dbReference type="SAM" id="SignalP"/>
    </source>
</evidence>
<dbReference type="SMART" id="SM00567">
    <property type="entry name" value="EZ_HEAT"/>
    <property type="match status" value="5"/>
</dbReference>
<comment type="caution">
    <text evidence="2">The sequence shown here is derived from an EMBL/GenBank/DDBJ whole genome shotgun (WGS) entry which is preliminary data.</text>
</comment>
<dbReference type="Pfam" id="PF13646">
    <property type="entry name" value="HEAT_2"/>
    <property type="match status" value="1"/>
</dbReference>
<dbReference type="GO" id="GO:0016491">
    <property type="term" value="F:oxidoreductase activity"/>
    <property type="evidence" value="ECO:0007669"/>
    <property type="project" value="TreeGrafter"/>
</dbReference>
<dbReference type="InterPro" id="IPR016024">
    <property type="entry name" value="ARM-type_fold"/>
</dbReference>
<dbReference type="Gene3D" id="1.25.10.10">
    <property type="entry name" value="Leucine-rich Repeat Variant"/>
    <property type="match status" value="1"/>
</dbReference>
<keyword evidence="1" id="KW-0732">Signal</keyword>
<evidence type="ECO:0000313" key="2">
    <source>
        <dbReference type="EMBL" id="MBB5055988.1"/>
    </source>
</evidence>
<gene>
    <name evidence="2" type="ORF">HDF16_000657</name>
</gene>
<feature type="signal peptide" evidence="1">
    <location>
        <begin position="1"/>
        <end position="24"/>
    </location>
</feature>
<dbReference type="AlphaFoldDB" id="A0A7W7Z9U9"/>
<sequence length="347" mass="38398">MTMVRWMQSSVLTAMALATVVGFAQQPVVEHAQVTVRSAEHGLAAELEIAKHVGSPVWVGWSIPVQGGFSSGWDTDHPVMLEGESRYSDGDHKQSKRFDHSFILLRVAGGSVEKLRVEQPDRQLDAGGLQFVWLNGVAPEDSVRTLAAMAKKDSAKKLRDSLVFAVSIHETPVATEALAELASDSNELEVREKAAFWLANQRGAEGFKVIQRLAQKDEDAQFREKLTFDLTLVKDPASAALTELIRMAHQDSSPQVRKQAQFWMATKGGKQVAGDLREQAENDPNEQVRKQAVFALSQLQEPEASTQLIQVASTNKDPVVRKQAVFWLGQSHDPRALEYLTKLLQQP</sequence>
<dbReference type="InterPro" id="IPR004155">
    <property type="entry name" value="PBS_lyase_HEAT"/>
</dbReference>
<dbReference type="InterPro" id="IPR011989">
    <property type="entry name" value="ARM-like"/>
</dbReference>
<dbReference type="Proteomes" id="UP000540989">
    <property type="component" value="Unassembled WGS sequence"/>
</dbReference>
<feature type="chain" id="PRO_5031491164" evidence="1">
    <location>
        <begin position="25"/>
        <end position="347"/>
    </location>
</feature>
<dbReference type="PANTHER" id="PTHR12697">
    <property type="entry name" value="PBS LYASE HEAT-LIKE PROTEIN"/>
    <property type="match status" value="1"/>
</dbReference>
<reference evidence="2 3" key="1">
    <citation type="submission" date="2020-08" db="EMBL/GenBank/DDBJ databases">
        <title>Genomic Encyclopedia of Type Strains, Phase IV (KMG-V): Genome sequencing to study the core and pangenomes of soil and plant-associated prokaryotes.</title>
        <authorList>
            <person name="Whitman W."/>
        </authorList>
    </citation>
    <scope>NUCLEOTIDE SEQUENCE [LARGE SCALE GENOMIC DNA]</scope>
    <source>
        <strain evidence="2 3">M8UP14</strain>
    </source>
</reference>
<protein>
    <submittedName>
        <fullName evidence="2">HEAT repeat protein</fullName>
    </submittedName>
</protein>
<proteinExistence type="predicted"/>
<dbReference type="PANTHER" id="PTHR12697:SF5">
    <property type="entry name" value="DEOXYHYPUSINE HYDROXYLASE"/>
    <property type="match status" value="1"/>
</dbReference>
<name>A0A7W7Z9U9_9BACT</name>
<dbReference type="RefSeq" id="WP_184213702.1">
    <property type="nucleotide sequence ID" value="NZ_JACHIP010000001.1"/>
</dbReference>
<dbReference type="EMBL" id="JACHIP010000001">
    <property type="protein sequence ID" value="MBB5055988.1"/>
    <property type="molecule type" value="Genomic_DNA"/>
</dbReference>
<organism evidence="2 3">
    <name type="scientific">Granulicella aggregans</name>
    <dbReference type="NCBI Taxonomy" id="474949"/>
    <lineage>
        <taxon>Bacteria</taxon>
        <taxon>Pseudomonadati</taxon>
        <taxon>Acidobacteriota</taxon>
        <taxon>Terriglobia</taxon>
        <taxon>Terriglobales</taxon>
        <taxon>Acidobacteriaceae</taxon>
        <taxon>Granulicella</taxon>
    </lineage>
</organism>
<accession>A0A7W7Z9U9</accession>
<evidence type="ECO:0000313" key="3">
    <source>
        <dbReference type="Proteomes" id="UP000540989"/>
    </source>
</evidence>
<dbReference type="SUPFAM" id="SSF48371">
    <property type="entry name" value="ARM repeat"/>
    <property type="match status" value="1"/>
</dbReference>
<keyword evidence="3" id="KW-1185">Reference proteome</keyword>